<reference evidence="9" key="2">
    <citation type="submission" date="2017-10" db="EMBL/GenBank/DDBJ databases">
        <title>Ladona fulva Genome sequencing and assembly.</title>
        <authorList>
            <person name="Murali S."/>
            <person name="Richards S."/>
            <person name="Bandaranaike D."/>
            <person name="Bellair M."/>
            <person name="Blankenburg K."/>
            <person name="Chao H."/>
            <person name="Dinh H."/>
            <person name="Doddapaneni H."/>
            <person name="Dugan-Rocha S."/>
            <person name="Elkadiri S."/>
            <person name="Gnanaolivu R."/>
            <person name="Hernandez B."/>
            <person name="Skinner E."/>
            <person name="Javaid M."/>
            <person name="Lee S."/>
            <person name="Li M."/>
            <person name="Ming W."/>
            <person name="Munidasa M."/>
            <person name="Muniz J."/>
            <person name="Nguyen L."/>
            <person name="Hughes D."/>
            <person name="Osuji N."/>
            <person name="Pu L.-L."/>
            <person name="Puazo M."/>
            <person name="Qu C."/>
            <person name="Quiroz J."/>
            <person name="Raj R."/>
            <person name="Weissenberger G."/>
            <person name="Xin Y."/>
            <person name="Zou X."/>
            <person name="Han Y."/>
            <person name="Worley K."/>
            <person name="Muzny D."/>
            <person name="Gibbs R."/>
        </authorList>
    </citation>
    <scope>NUCLEOTIDE SEQUENCE</scope>
    <source>
        <strain evidence="9">Sampled in the wild</strain>
    </source>
</reference>
<keyword evidence="5" id="KW-0788">Thiol protease</keyword>
<comment type="caution">
    <text evidence="9">The sequence shown here is derived from an EMBL/GenBank/DDBJ whole genome shotgun (WGS) entry which is preliminary data.</text>
</comment>
<dbReference type="InterPro" id="IPR025660">
    <property type="entry name" value="Pept_his_AS"/>
</dbReference>
<keyword evidence="3" id="KW-0732">Signal</keyword>
<dbReference type="PROSITE" id="PS00640">
    <property type="entry name" value="THIOL_PROTEASE_ASN"/>
    <property type="match status" value="1"/>
</dbReference>
<dbReference type="InterPro" id="IPR000668">
    <property type="entry name" value="Peptidase_C1A_C"/>
</dbReference>
<evidence type="ECO:0000259" key="8">
    <source>
        <dbReference type="SMART" id="SM00645"/>
    </source>
</evidence>
<evidence type="ECO:0000256" key="7">
    <source>
        <dbReference type="ARBA" id="ARBA00023157"/>
    </source>
</evidence>
<evidence type="ECO:0000256" key="6">
    <source>
        <dbReference type="ARBA" id="ARBA00023145"/>
    </source>
</evidence>
<organism evidence="9 10">
    <name type="scientific">Ladona fulva</name>
    <name type="common">Scarce chaser dragonfly</name>
    <name type="synonym">Libellula fulva</name>
    <dbReference type="NCBI Taxonomy" id="123851"/>
    <lineage>
        <taxon>Eukaryota</taxon>
        <taxon>Metazoa</taxon>
        <taxon>Ecdysozoa</taxon>
        <taxon>Arthropoda</taxon>
        <taxon>Hexapoda</taxon>
        <taxon>Insecta</taxon>
        <taxon>Pterygota</taxon>
        <taxon>Palaeoptera</taxon>
        <taxon>Odonata</taxon>
        <taxon>Epiprocta</taxon>
        <taxon>Anisoptera</taxon>
        <taxon>Libelluloidea</taxon>
        <taxon>Libellulidae</taxon>
        <taxon>Ladona</taxon>
    </lineage>
</organism>
<dbReference type="PROSITE" id="PS00639">
    <property type="entry name" value="THIOL_PROTEASE_HIS"/>
    <property type="match status" value="1"/>
</dbReference>
<dbReference type="InterPro" id="IPR025661">
    <property type="entry name" value="Pept_asp_AS"/>
</dbReference>
<dbReference type="FunFam" id="3.90.70.10:FF:000031">
    <property type="entry name" value="Cathepsin B"/>
    <property type="match status" value="1"/>
</dbReference>
<feature type="domain" description="Peptidase C1A papain C-terminal" evidence="8">
    <location>
        <begin position="59"/>
        <end position="295"/>
    </location>
</feature>
<keyword evidence="6" id="KW-0865">Zymogen</keyword>
<dbReference type="CDD" id="cd02620">
    <property type="entry name" value="Peptidase_C1A_CathepsinB"/>
    <property type="match status" value="1"/>
</dbReference>
<accession>A0A8K0JW84</accession>
<evidence type="ECO:0000313" key="10">
    <source>
        <dbReference type="Proteomes" id="UP000792457"/>
    </source>
</evidence>
<dbReference type="OrthoDB" id="640249at2759"/>
<dbReference type="GO" id="GO:0006508">
    <property type="term" value="P:proteolysis"/>
    <property type="evidence" value="ECO:0007669"/>
    <property type="project" value="UniProtKB-KW"/>
</dbReference>
<keyword evidence="7" id="KW-1015">Disulfide bond</keyword>
<name>A0A8K0JW84_LADFU</name>
<keyword evidence="2" id="KW-0645">Protease</keyword>
<sequence length="296" mass="32870">MLDIIWRVNSDPSCTWTAGRSYLTEMDTEEVILHMGLNLRYFRVLLEKKTFSSSTAEVFPISFDAREEWPYCSTIGSIRDQGRCGSCWAFATADVMTDKTCIKSRGALNSHLSPENLLTCCSSCGHGCDGGYPEEAFLYWMRTGVVTGGDYGSNEGCQPYSHQAYFDGTTPACIQQCQPGSGINYPADLHFGSSAYAVSPHADEIQKEIFTNGPVVAGFQVYEDFITYSHGVYMHITGRFLGDHAIKIIGWGEENNVPYWLCANSWGVNWGINGFFKILRSFNESGIEQFVVTGSL</sequence>
<dbReference type="InterPro" id="IPR038765">
    <property type="entry name" value="Papain-like_cys_pep_sf"/>
</dbReference>
<dbReference type="Proteomes" id="UP000792457">
    <property type="component" value="Unassembled WGS sequence"/>
</dbReference>
<evidence type="ECO:0000313" key="9">
    <source>
        <dbReference type="EMBL" id="KAG8223840.1"/>
    </source>
</evidence>
<evidence type="ECO:0000256" key="3">
    <source>
        <dbReference type="ARBA" id="ARBA00022729"/>
    </source>
</evidence>
<dbReference type="GO" id="GO:0008234">
    <property type="term" value="F:cysteine-type peptidase activity"/>
    <property type="evidence" value="ECO:0007669"/>
    <property type="project" value="UniProtKB-KW"/>
</dbReference>
<dbReference type="InterPro" id="IPR000169">
    <property type="entry name" value="Pept_cys_AS"/>
</dbReference>
<dbReference type="SUPFAM" id="SSF54001">
    <property type="entry name" value="Cysteine proteinases"/>
    <property type="match status" value="1"/>
</dbReference>
<dbReference type="SMART" id="SM00645">
    <property type="entry name" value="Pept_C1"/>
    <property type="match status" value="1"/>
</dbReference>
<proteinExistence type="inferred from homology"/>
<dbReference type="Pfam" id="PF00112">
    <property type="entry name" value="Peptidase_C1"/>
    <property type="match status" value="1"/>
</dbReference>
<evidence type="ECO:0000256" key="2">
    <source>
        <dbReference type="ARBA" id="ARBA00022670"/>
    </source>
</evidence>
<evidence type="ECO:0000256" key="1">
    <source>
        <dbReference type="ARBA" id="ARBA00008455"/>
    </source>
</evidence>
<comment type="similarity">
    <text evidence="1">Belongs to the peptidase C1 family.</text>
</comment>
<dbReference type="Gene3D" id="3.90.70.10">
    <property type="entry name" value="Cysteine proteinases"/>
    <property type="match status" value="1"/>
</dbReference>
<reference evidence="9" key="1">
    <citation type="submission" date="2013-04" db="EMBL/GenBank/DDBJ databases">
        <authorList>
            <person name="Qu J."/>
            <person name="Murali S.C."/>
            <person name="Bandaranaike D."/>
            <person name="Bellair M."/>
            <person name="Blankenburg K."/>
            <person name="Chao H."/>
            <person name="Dinh H."/>
            <person name="Doddapaneni H."/>
            <person name="Downs B."/>
            <person name="Dugan-Rocha S."/>
            <person name="Elkadiri S."/>
            <person name="Gnanaolivu R.D."/>
            <person name="Hernandez B."/>
            <person name="Javaid M."/>
            <person name="Jayaseelan J.C."/>
            <person name="Lee S."/>
            <person name="Li M."/>
            <person name="Ming W."/>
            <person name="Munidasa M."/>
            <person name="Muniz J."/>
            <person name="Nguyen L."/>
            <person name="Ongeri F."/>
            <person name="Osuji N."/>
            <person name="Pu L.-L."/>
            <person name="Puazo M."/>
            <person name="Qu C."/>
            <person name="Quiroz J."/>
            <person name="Raj R."/>
            <person name="Weissenberger G."/>
            <person name="Xin Y."/>
            <person name="Zou X."/>
            <person name="Han Y."/>
            <person name="Richards S."/>
            <person name="Worley K."/>
            <person name="Muzny D."/>
            <person name="Gibbs R."/>
        </authorList>
    </citation>
    <scope>NUCLEOTIDE SEQUENCE</scope>
    <source>
        <strain evidence="9">Sampled in the wild</strain>
    </source>
</reference>
<evidence type="ECO:0000256" key="5">
    <source>
        <dbReference type="ARBA" id="ARBA00022807"/>
    </source>
</evidence>
<evidence type="ECO:0000256" key="4">
    <source>
        <dbReference type="ARBA" id="ARBA00022801"/>
    </source>
</evidence>
<dbReference type="AlphaFoldDB" id="A0A8K0JW84"/>
<dbReference type="PANTHER" id="PTHR12411">
    <property type="entry name" value="CYSTEINE PROTEASE FAMILY C1-RELATED"/>
    <property type="match status" value="1"/>
</dbReference>
<dbReference type="PROSITE" id="PS00139">
    <property type="entry name" value="THIOL_PROTEASE_CYS"/>
    <property type="match status" value="1"/>
</dbReference>
<dbReference type="PRINTS" id="PR00705">
    <property type="entry name" value="PAPAIN"/>
</dbReference>
<keyword evidence="10" id="KW-1185">Reference proteome</keyword>
<gene>
    <name evidence="9" type="ORF">J437_LFUL007861</name>
</gene>
<dbReference type="InterPro" id="IPR013128">
    <property type="entry name" value="Peptidase_C1A"/>
</dbReference>
<protein>
    <recommendedName>
        <fullName evidence="8">Peptidase C1A papain C-terminal domain-containing protein</fullName>
    </recommendedName>
</protein>
<keyword evidence="4" id="KW-0378">Hydrolase</keyword>
<dbReference type="EMBL" id="KZ308176">
    <property type="protein sequence ID" value="KAG8223840.1"/>
    <property type="molecule type" value="Genomic_DNA"/>
</dbReference>